<feature type="transmembrane region" description="Helical" evidence="1">
    <location>
        <begin position="466"/>
        <end position="483"/>
    </location>
</feature>
<evidence type="ECO:0000313" key="2">
    <source>
        <dbReference type="EMBL" id="MBS3061710.1"/>
    </source>
</evidence>
<comment type="caution">
    <text evidence="2">The sequence shown here is derived from an EMBL/GenBank/DDBJ whole genome shotgun (WGS) entry which is preliminary data.</text>
</comment>
<dbReference type="AlphaFoldDB" id="A0A8T4LAG9"/>
<sequence length="489" mass="52732">MNQTKLFLVLGTLYLLVAVFPTVIAQSTARDVVYLGNVTGTSFLPSTIYAGDIVSIAVNIQNRGLVVSIRDLNASIGIGNQFEPIQLVDTAQEIQPQATQTVVFKFRVKPETVPGYYPIQLNLAYHRNDQSDQTTTQTQTLQVPVSKTGKNIEISVQPSVINPASQTQLNFYIKNAGSTPISNISLAWTEANSLILPIGTDNIKYLEMLDSQATETISFLVTADPNITTGVYPLEITLTYTDTNGTKTQTSQVGIIIGGGTDFEVSADTLSSGTLSVSVANIGSNNASAVVVKIPHQPNIFVSGSNTSILGNLNKGDYTIANFTVSTTGLDQNRASSRVQTSGQPIIRTGQTNSVEPTRVRDLNANQRQIIIQIDYTDTTGTRQTVEKTVLLFQTTTSGTGDIQIQRQNPLGLISWAIAIILAGGTLVFWRFKASQIPFQKLIVPLGIITLMFLVIIFGFNASVEYSIGAGAVSLAGLAWFFNKNRGKP</sequence>
<dbReference type="Proteomes" id="UP000675968">
    <property type="component" value="Unassembled WGS sequence"/>
</dbReference>
<proteinExistence type="predicted"/>
<dbReference type="InterPro" id="IPR013783">
    <property type="entry name" value="Ig-like_fold"/>
</dbReference>
<evidence type="ECO:0008006" key="4">
    <source>
        <dbReference type="Google" id="ProtNLM"/>
    </source>
</evidence>
<dbReference type="Gene3D" id="2.60.40.10">
    <property type="entry name" value="Immunoglobulins"/>
    <property type="match status" value="1"/>
</dbReference>
<keyword evidence="1" id="KW-0812">Transmembrane</keyword>
<organism evidence="2 3">
    <name type="scientific">Candidatus Iainarchaeum sp</name>
    <dbReference type="NCBI Taxonomy" id="3101447"/>
    <lineage>
        <taxon>Archaea</taxon>
        <taxon>Candidatus Iainarchaeota</taxon>
        <taxon>Candidatus Iainarchaeia</taxon>
        <taxon>Candidatus Iainarchaeales</taxon>
        <taxon>Candidatus Iainarchaeaceae</taxon>
        <taxon>Candidatus Iainarchaeum</taxon>
    </lineage>
</organism>
<keyword evidence="1" id="KW-1133">Transmembrane helix</keyword>
<name>A0A8T4LAG9_9ARCH</name>
<gene>
    <name evidence="2" type="ORF">J4215_03955</name>
</gene>
<feature type="transmembrane region" description="Helical" evidence="1">
    <location>
        <begin position="413"/>
        <end position="430"/>
    </location>
</feature>
<dbReference type="PANTHER" id="PTHR35902">
    <property type="entry name" value="S-LAYER DOMAIN-LIKE PROTEIN-RELATED"/>
    <property type="match status" value="1"/>
</dbReference>
<feature type="transmembrane region" description="Helical" evidence="1">
    <location>
        <begin position="442"/>
        <end position="460"/>
    </location>
</feature>
<dbReference type="PANTHER" id="PTHR35902:SF3">
    <property type="entry name" value="NPCBM-ASSOCIATED, NEW3 DOMAIN OF ALPHA-GALACTOSIDASE"/>
    <property type="match status" value="1"/>
</dbReference>
<reference evidence="2" key="2">
    <citation type="submission" date="2021-05" db="EMBL/GenBank/DDBJ databases">
        <title>Protein family content uncovers lineage relationships and bacterial pathway maintenance mechanisms in DPANN archaea.</title>
        <authorList>
            <person name="Castelle C.J."/>
            <person name="Meheust R."/>
            <person name="Jaffe A.L."/>
            <person name="Seitz K."/>
            <person name="Gong X."/>
            <person name="Baker B.J."/>
            <person name="Banfield J.F."/>
        </authorList>
    </citation>
    <scope>NUCLEOTIDE SEQUENCE</scope>
    <source>
        <strain evidence="2">RIFCSPLOWO2_01_FULL_AR10_48_17</strain>
    </source>
</reference>
<dbReference type="EMBL" id="JAGVWC010000010">
    <property type="protein sequence ID" value="MBS3061710.1"/>
    <property type="molecule type" value="Genomic_DNA"/>
</dbReference>
<evidence type="ECO:0000256" key="1">
    <source>
        <dbReference type="SAM" id="Phobius"/>
    </source>
</evidence>
<reference evidence="2" key="1">
    <citation type="submission" date="2021-03" db="EMBL/GenBank/DDBJ databases">
        <authorList>
            <person name="Jaffe A."/>
        </authorList>
    </citation>
    <scope>NUCLEOTIDE SEQUENCE</scope>
    <source>
        <strain evidence="2">RIFCSPLOWO2_01_FULL_AR10_48_17</strain>
    </source>
</reference>
<keyword evidence="1" id="KW-0472">Membrane</keyword>
<evidence type="ECO:0000313" key="3">
    <source>
        <dbReference type="Proteomes" id="UP000675968"/>
    </source>
</evidence>
<protein>
    <recommendedName>
        <fullName evidence="4">Alpha-galactosidase NEW3 domain-containing protein</fullName>
    </recommendedName>
</protein>
<accession>A0A8T4LAG9</accession>